<sequence>MTNEEIANLVRLSVQQALDKEREQNALKMPTIPQPQFHAPTEPKRPKPSLPDPARYNGNEPALFPQFFGNIKAKLMIDGPSIVNEYAQVWYGMGRLEGKAAARVFPWAHQFDGSSRFTKDEILKYLQLIFADPARKKNPFPAQQFEASLKLKDRLINVEDSNEYELFRAQIKIIADKLETFDKLKTGRNNWRNNGNTNQGSLWARHSQTPPANDEMDWTSAPITAINGGGQRRAKWVSKGILDQRRQRRLCYRCGASGHMVGNCPYGPAQRAQSPKRAAPVLEPNMNPGRHQQAPASEPQLESRPASLELLK</sequence>
<dbReference type="SUPFAM" id="SSF57756">
    <property type="entry name" value="Retrovirus zinc finger-like domains"/>
    <property type="match status" value="1"/>
</dbReference>
<dbReference type="Gene3D" id="4.10.60.10">
    <property type="entry name" value="Zinc finger, CCHC-type"/>
    <property type="match status" value="1"/>
</dbReference>
<keyword evidence="1" id="KW-0479">Metal-binding</keyword>
<keyword evidence="1" id="KW-0862">Zinc</keyword>
<feature type="region of interest" description="Disordered" evidence="2">
    <location>
        <begin position="21"/>
        <end position="56"/>
    </location>
</feature>
<keyword evidence="5" id="KW-1185">Reference proteome</keyword>
<evidence type="ECO:0000256" key="2">
    <source>
        <dbReference type="SAM" id="MobiDB-lite"/>
    </source>
</evidence>
<dbReference type="PROSITE" id="PS50158">
    <property type="entry name" value="ZF_CCHC"/>
    <property type="match status" value="1"/>
</dbReference>
<dbReference type="GO" id="GO:0003676">
    <property type="term" value="F:nucleic acid binding"/>
    <property type="evidence" value="ECO:0007669"/>
    <property type="project" value="InterPro"/>
</dbReference>
<accession>A0A1J9NZU5</accession>
<dbReference type="EMBL" id="LGTZ01003642">
    <property type="protein sequence ID" value="OJD09494.1"/>
    <property type="molecule type" value="Genomic_DNA"/>
</dbReference>
<dbReference type="AlphaFoldDB" id="A0A1J9NZU5"/>
<feature type="domain" description="CCHC-type" evidence="3">
    <location>
        <begin position="251"/>
        <end position="265"/>
    </location>
</feature>
<proteinExistence type="predicted"/>
<dbReference type="InterPro" id="IPR036875">
    <property type="entry name" value="Znf_CCHC_sf"/>
</dbReference>
<protein>
    <recommendedName>
        <fullName evidence="3">CCHC-type domain-containing protein</fullName>
    </recommendedName>
</protein>
<evidence type="ECO:0000259" key="3">
    <source>
        <dbReference type="PROSITE" id="PS50158"/>
    </source>
</evidence>
<dbReference type="GO" id="GO:0008270">
    <property type="term" value="F:zinc ion binding"/>
    <property type="evidence" value="ECO:0007669"/>
    <property type="project" value="UniProtKB-KW"/>
</dbReference>
<organism evidence="4 5">
    <name type="scientific">Blastomyces percursus</name>
    <dbReference type="NCBI Taxonomy" id="1658174"/>
    <lineage>
        <taxon>Eukaryota</taxon>
        <taxon>Fungi</taxon>
        <taxon>Dikarya</taxon>
        <taxon>Ascomycota</taxon>
        <taxon>Pezizomycotina</taxon>
        <taxon>Eurotiomycetes</taxon>
        <taxon>Eurotiomycetidae</taxon>
        <taxon>Onygenales</taxon>
        <taxon>Ajellomycetaceae</taxon>
        <taxon>Blastomyces</taxon>
    </lineage>
</organism>
<keyword evidence="1" id="KW-0863">Zinc-finger</keyword>
<feature type="region of interest" description="Disordered" evidence="2">
    <location>
        <begin position="189"/>
        <end position="217"/>
    </location>
</feature>
<evidence type="ECO:0000256" key="1">
    <source>
        <dbReference type="PROSITE-ProRule" id="PRU00047"/>
    </source>
</evidence>
<evidence type="ECO:0000313" key="4">
    <source>
        <dbReference type="EMBL" id="OJD09494.1"/>
    </source>
</evidence>
<feature type="compositionally biased region" description="Low complexity" evidence="2">
    <location>
        <begin position="189"/>
        <end position="198"/>
    </location>
</feature>
<dbReference type="InterPro" id="IPR001878">
    <property type="entry name" value="Znf_CCHC"/>
</dbReference>
<dbReference type="STRING" id="1658174.A0A1J9NZU5"/>
<comment type="caution">
    <text evidence="4">The sequence shown here is derived from an EMBL/GenBank/DDBJ whole genome shotgun (WGS) entry which is preliminary data.</text>
</comment>
<dbReference type="Proteomes" id="UP000242791">
    <property type="component" value="Unassembled WGS sequence"/>
</dbReference>
<name>A0A1J9NZU5_9EURO</name>
<feature type="region of interest" description="Disordered" evidence="2">
    <location>
        <begin position="267"/>
        <end position="312"/>
    </location>
</feature>
<gene>
    <name evidence="4" type="ORF">ACJ73_10270</name>
</gene>
<dbReference type="OrthoDB" id="4366649at2759"/>
<dbReference type="VEuPathDB" id="FungiDB:ACJ73_10270"/>
<reference evidence="4 5" key="1">
    <citation type="submission" date="2015-08" db="EMBL/GenBank/DDBJ databases">
        <title>Emmonsia species relationships and genome sequence.</title>
        <authorList>
            <person name="Cuomo C.A."/>
            <person name="Schwartz I.S."/>
            <person name="Kenyon C."/>
            <person name="De Hoog G.S."/>
            <person name="Govender N.P."/>
            <person name="Botha A."/>
            <person name="Moreno L."/>
            <person name="De Vries M."/>
            <person name="Munoz J.F."/>
            <person name="Stielow J.B."/>
        </authorList>
    </citation>
    <scope>NUCLEOTIDE SEQUENCE [LARGE SCALE GENOMIC DNA]</scope>
    <source>
        <strain evidence="4 5">EI222</strain>
    </source>
</reference>
<evidence type="ECO:0000313" key="5">
    <source>
        <dbReference type="Proteomes" id="UP000242791"/>
    </source>
</evidence>